<comment type="caution">
    <text evidence="2">The sequence shown here is derived from an EMBL/GenBank/DDBJ whole genome shotgun (WGS) entry which is preliminary data.</text>
</comment>
<keyword evidence="1" id="KW-0812">Transmembrane</keyword>
<keyword evidence="3" id="KW-1185">Reference proteome</keyword>
<feature type="transmembrane region" description="Helical" evidence="1">
    <location>
        <begin position="34"/>
        <end position="52"/>
    </location>
</feature>
<dbReference type="InterPro" id="IPR010539">
    <property type="entry name" value="BaxI_1-like"/>
</dbReference>
<reference evidence="2 3" key="1">
    <citation type="submission" date="2023-07" db="EMBL/GenBank/DDBJ databases">
        <title>Genomic Encyclopedia of Type Strains, Phase IV (KMG-IV): sequencing the most valuable type-strain genomes for metagenomic binning, comparative biology and taxonomic classification.</title>
        <authorList>
            <person name="Goeker M."/>
        </authorList>
    </citation>
    <scope>NUCLEOTIDE SEQUENCE [LARGE SCALE GENOMIC DNA]</scope>
    <source>
        <strain evidence="2 3">DSM 22170</strain>
    </source>
</reference>
<accession>A0ABU1IYQ8</accession>
<protein>
    <submittedName>
        <fullName evidence="2">YccA/Bax inhibitor family protein</fullName>
    </submittedName>
</protein>
<keyword evidence="1" id="KW-1133">Transmembrane helix</keyword>
<feature type="transmembrane region" description="Helical" evidence="1">
    <location>
        <begin position="116"/>
        <end position="136"/>
    </location>
</feature>
<dbReference type="PIRSF" id="PIRSF009160">
    <property type="entry name" value="UCP009160"/>
    <property type="match status" value="1"/>
</dbReference>
<name>A0ABU1IYQ8_9BACL</name>
<organism evidence="2 3">
    <name type="scientific">Paenibacillus hunanensis</name>
    <dbReference type="NCBI Taxonomy" id="539262"/>
    <lineage>
        <taxon>Bacteria</taxon>
        <taxon>Bacillati</taxon>
        <taxon>Bacillota</taxon>
        <taxon>Bacilli</taxon>
        <taxon>Bacillales</taxon>
        <taxon>Paenibacillaceae</taxon>
        <taxon>Paenibacillus</taxon>
    </lineage>
</organism>
<feature type="transmembrane region" description="Helical" evidence="1">
    <location>
        <begin position="217"/>
        <end position="237"/>
    </location>
</feature>
<feature type="transmembrane region" description="Helical" evidence="1">
    <location>
        <begin position="142"/>
        <end position="166"/>
    </location>
</feature>
<evidence type="ECO:0000256" key="1">
    <source>
        <dbReference type="SAM" id="Phobius"/>
    </source>
</evidence>
<evidence type="ECO:0000313" key="2">
    <source>
        <dbReference type="EMBL" id="MDR6244394.1"/>
    </source>
</evidence>
<gene>
    <name evidence="2" type="ORF">JOC58_002287</name>
</gene>
<feature type="transmembrane region" description="Helical" evidence="1">
    <location>
        <begin position="178"/>
        <end position="197"/>
    </location>
</feature>
<dbReference type="EMBL" id="JAVDQH010000008">
    <property type="protein sequence ID" value="MDR6244394.1"/>
    <property type="molecule type" value="Genomic_DNA"/>
</dbReference>
<feature type="transmembrane region" description="Helical" evidence="1">
    <location>
        <begin position="64"/>
        <end position="83"/>
    </location>
</feature>
<dbReference type="Proteomes" id="UP001185028">
    <property type="component" value="Unassembled WGS sequence"/>
</dbReference>
<keyword evidence="1" id="KW-0472">Membrane</keyword>
<dbReference type="PANTHER" id="PTHR41282">
    <property type="entry name" value="CONSERVED TRANSMEMBRANE PROTEIN-RELATED"/>
    <property type="match status" value="1"/>
</dbReference>
<proteinExistence type="predicted"/>
<sequence>MALRNPVIYGNRFERSPDHDYGQSMTLAGAAGKALILTILLVASAAYTWYLFVNGEDVSGFLKVGLIGSLVIALPTIFFPRISPFTAPLYVIVNGLLYGAVSAMGEYLYPGVVMNAILITLSLFLITLFLYATRIIRVTPGLVAAISIATLAIALTYLVNLVLSFFGMSVPYIHDTGWVGIAISAFVIVIATSNLLIDFSNIEQYANEGRPKYMEWYGAFGLMITIIWMYFEILRLLTKLASSRN</sequence>
<dbReference type="PANTHER" id="PTHR41282:SF1">
    <property type="entry name" value="CONSERVED TRANSMEMBRANE PROTEIN-RELATED"/>
    <property type="match status" value="1"/>
</dbReference>
<evidence type="ECO:0000313" key="3">
    <source>
        <dbReference type="Proteomes" id="UP001185028"/>
    </source>
</evidence>
<dbReference type="Pfam" id="PF12811">
    <property type="entry name" value="BaxI_1"/>
    <property type="match status" value="1"/>
</dbReference>
<dbReference type="RefSeq" id="WP_188773801.1">
    <property type="nucleotide sequence ID" value="NZ_BMMB01000001.1"/>
</dbReference>